<dbReference type="InterPro" id="IPR049046">
    <property type="entry name" value="Beta-AFase-like_GH127_middle"/>
</dbReference>
<evidence type="ECO:0008006" key="5">
    <source>
        <dbReference type="Google" id="ProtNLM"/>
    </source>
</evidence>
<protein>
    <recommendedName>
        <fullName evidence="5">Glycosyl hydrolase</fullName>
    </recommendedName>
</protein>
<evidence type="ECO:0000313" key="4">
    <source>
        <dbReference type="Proteomes" id="UP000549113"/>
    </source>
</evidence>
<comment type="caution">
    <text evidence="3">The sequence shown here is derived from an EMBL/GenBank/DDBJ whole genome shotgun (WGS) entry which is preliminary data.</text>
</comment>
<dbReference type="InterPro" id="IPR012878">
    <property type="entry name" value="Beta-AFase-like_GH127_cat"/>
</dbReference>
<evidence type="ECO:0000259" key="1">
    <source>
        <dbReference type="Pfam" id="PF07944"/>
    </source>
</evidence>
<keyword evidence="4" id="KW-1185">Reference proteome</keyword>
<dbReference type="PANTHER" id="PTHR31151:SF0">
    <property type="entry name" value="PROLINE-TRNA LIGASE (DUF1680)"/>
    <property type="match status" value="1"/>
</dbReference>
<evidence type="ECO:0000259" key="2">
    <source>
        <dbReference type="Pfam" id="PF20736"/>
    </source>
</evidence>
<accession>A0AA40SPK0</accession>
<dbReference type="Pfam" id="PF20736">
    <property type="entry name" value="Glyco_hydro127M"/>
    <property type="match status" value="1"/>
</dbReference>
<sequence>MPIVAAAPAVNPLPTGTVRLAHGGVFARARDEMLHLARVYPVDRVLAVFRRNAGLDTRGAQPPGTWEDFGHPQEQPWSETDYPGREHAQTANLLRGHYAGHFLSMLAMAAASTHEPALRAKVDELVAGLAEVQDALAATGRYSHPGFLAAYGEWQFSRLEHYAPYGEIWAPYYTCHKIMAGLLDAYELAGSAQALEVVTRMGHWVHSRLVRLDAGRRQRMWSLYIAGEFGGMNETMARLSVVAAEPVFLDTAAMFDQDALMDAGAARTDILTDMHANQHLPQLLGYLRQYEITGTPRYLDAVTGLWGQLVPGRMYAHGGTGESELWGPPATVAGDIGHRNAETCATYNLVKIARRLFQHTRDARYQDYIERALVNHILGSRRAVRSDVSPEVTYMFPVHPGALREYDNVGTCCGGTGLENHVSYQEAVFAEGDGELWITQLFAASAVWAGLEVTVDSAYPVGGDVRVRFARGAAGAPPDGPAATLARAIHVRIPGWVLGTVDVFVNGEKAATGIPASFVTLDRVWADGDEVRFTLPLPLRAERTIDDPGLQALFLGPTLLLARSEATTAIGAPLWGARRIDGSLTGEALAAGPLRGDAPAAGPLTGDAPAREARAADLGAGVISLGGLEFEPCWSGADSRYHMYLRADDEVIAFAGVLTGVPNRRRPDGSTFLSALWADGAFRDGDALLDRVLEVALAVRAEGLLSRDELENVLVAAGESLARIVPGASPDTANARTVTVTTGERAAWSTAADGTLTWTVPDDETPVAPAVEIVADITAAPSGWYLSSPRVHVQPVDLGDGAELQCSWRLDGGAWNDGAGPVVLDDGIHTIDARVIDAHGAVGSTSREFSVDTAPPVSRARVKSLGASVEITLDASDDVSGVERIQWEGPGTFWGTFQEAFVRALTDTEQVIEFAATDRAGNEEARQRIVLPRRTHA</sequence>
<proteinExistence type="predicted"/>
<dbReference type="InterPro" id="IPR008928">
    <property type="entry name" value="6-hairpin_glycosidase_sf"/>
</dbReference>
<feature type="domain" description="Non-reducing end beta-L-arabinofuranosidase-like GH127 middle" evidence="2">
    <location>
        <begin position="441"/>
        <end position="537"/>
    </location>
</feature>
<feature type="domain" description="Non-reducing end beta-L-arabinofuranosidase-like GH127 catalytic" evidence="1">
    <location>
        <begin position="18"/>
        <end position="426"/>
    </location>
</feature>
<organism evidence="3 4">
    <name type="scientific">Microbacterium invictum</name>
    <dbReference type="NCBI Taxonomy" id="515415"/>
    <lineage>
        <taxon>Bacteria</taxon>
        <taxon>Bacillati</taxon>
        <taxon>Actinomycetota</taxon>
        <taxon>Actinomycetes</taxon>
        <taxon>Micrococcales</taxon>
        <taxon>Microbacteriaceae</taxon>
        <taxon>Microbacterium</taxon>
    </lineage>
</organism>
<dbReference type="GO" id="GO:0005975">
    <property type="term" value="P:carbohydrate metabolic process"/>
    <property type="evidence" value="ECO:0007669"/>
    <property type="project" value="InterPro"/>
</dbReference>
<dbReference type="Pfam" id="PF07944">
    <property type="entry name" value="Beta-AFase-like_GH127_cat"/>
    <property type="match status" value="1"/>
</dbReference>
<dbReference type="RefSeq" id="WP_183499560.1">
    <property type="nucleotide sequence ID" value="NZ_BAABCO010000005.1"/>
</dbReference>
<dbReference type="AlphaFoldDB" id="A0AA40SPK0"/>
<reference evidence="3 4" key="1">
    <citation type="submission" date="2020-08" db="EMBL/GenBank/DDBJ databases">
        <title>Sequencing the genomes of 1000 actinobacteria strains.</title>
        <authorList>
            <person name="Klenk H.-P."/>
        </authorList>
    </citation>
    <scope>NUCLEOTIDE SEQUENCE [LARGE SCALE GENOMIC DNA]</scope>
    <source>
        <strain evidence="3 4">DSM 19600</strain>
    </source>
</reference>
<evidence type="ECO:0000313" key="3">
    <source>
        <dbReference type="EMBL" id="MBB4139959.1"/>
    </source>
</evidence>
<name>A0AA40SPK0_9MICO</name>
<dbReference type="EMBL" id="JACIFH010000001">
    <property type="protein sequence ID" value="MBB4139959.1"/>
    <property type="molecule type" value="Genomic_DNA"/>
</dbReference>
<dbReference type="PANTHER" id="PTHR31151">
    <property type="entry name" value="PROLINE-TRNA LIGASE (DUF1680)"/>
    <property type="match status" value="1"/>
</dbReference>
<gene>
    <name evidence="3" type="ORF">BKA10_001753</name>
</gene>
<dbReference type="SUPFAM" id="SSF48208">
    <property type="entry name" value="Six-hairpin glycosidases"/>
    <property type="match status" value="1"/>
</dbReference>
<dbReference type="Proteomes" id="UP000549113">
    <property type="component" value="Unassembled WGS sequence"/>
</dbReference>